<keyword evidence="1" id="KW-0732">Signal</keyword>
<reference evidence="3" key="2">
    <citation type="submission" date="2022-09" db="EMBL/GenBank/DDBJ databases">
        <authorList>
            <person name="Duchaud E."/>
        </authorList>
    </citation>
    <scope>NUCLEOTIDE SEQUENCE</scope>
    <source>
        <strain evidence="3">TRV642</strain>
    </source>
</reference>
<evidence type="ECO:0000313" key="4">
    <source>
        <dbReference type="Proteomes" id="UP000474567"/>
    </source>
</evidence>
<evidence type="ECO:0000256" key="1">
    <source>
        <dbReference type="SAM" id="SignalP"/>
    </source>
</evidence>
<keyword evidence="4" id="KW-1185">Reference proteome</keyword>
<sequence>MKKILLLLILVSFQSYAQANKFTGTWSTENCKTCSKEYVLKLNLAQSNNKIFGTAEITSSNEKFVSGVMEVDGSVYALGEKAQISIKGKDGSASAVLFVKEDLLQFAKRGGDDLVPKETVLTKLYE</sequence>
<name>A0A9W4TH33_9FLAO</name>
<dbReference type="EMBL" id="OX336425">
    <property type="protein sequence ID" value="CAI2768060.1"/>
    <property type="molecule type" value="Genomic_DNA"/>
</dbReference>
<dbReference type="AlphaFoldDB" id="A0A9W4TH33"/>
<feature type="chain" id="PRO_5040863418" description="Lipocalin-like domain-containing protein" evidence="1">
    <location>
        <begin position="18"/>
        <end position="126"/>
    </location>
</feature>
<organism evidence="3 5">
    <name type="scientific">Flavobacterium collinsii</name>
    <dbReference type="NCBI Taxonomy" id="1114861"/>
    <lineage>
        <taxon>Bacteria</taxon>
        <taxon>Pseudomonadati</taxon>
        <taxon>Bacteroidota</taxon>
        <taxon>Flavobacteriia</taxon>
        <taxon>Flavobacteriales</taxon>
        <taxon>Flavobacteriaceae</taxon>
        <taxon>Flavobacterium</taxon>
    </lineage>
</organism>
<reference evidence="2 4" key="1">
    <citation type="submission" date="2020-02" db="EMBL/GenBank/DDBJ databases">
        <authorList>
            <person name="Criscuolo A."/>
        </authorList>
    </citation>
    <scope>NUCLEOTIDE SEQUENCE [LARGE SCALE GENOMIC DNA]</scope>
    <source>
        <strain evidence="2">CECT7796</strain>
    </source>
</reference>
<dbReference type="EMBL" id="CADCST010000124">
    <property type="protein sequence ID" value="CAA9201999.1"/>
    <property type="molecule type" value="Genomic_DNA"/>
</dbReference>
<dbReference type="KEGG" id="fcs:TRV642_3252"/>
<dbReference type="RefSeq" id="WP_173967880.1">
    <property type="nucleotide sequence ID" value="NZ_CADCST010000124.1"/>
</dbReference>
<accession>A0A9W4TH33</accession>
<gene>
    <name evidence="2" type="ORF">FLACOL7796_04053</name>
    <name evidence="3" type="ORF">TRV642_3252</name>
</gene>
<evidence type="ECO:0008006" key="6">
    <source>
        <dbReference type="Google" id="ProtNLM"/>
    </source>
</evidence>
<feature type="signal peptide" evidence="1">
    <location>
        <begin position="1"/>
        <end position="17"/>
    </location>
</feature>
<protein>
    <recommendedName>
        <fullName evidence="6">Lipocalin-like domain-containing protein</fullName>
    </recommendedName>
</protein>
<evidence type="ECO:0000313" key="2">
    <source>
        <dbReference type="EMBL" id="CAA9201999.1"/>
    </source>
</evidence>
<evidence type="ECO:0000313" key="3">
    <source>
        <dbReference type="EMBL" id="CAI2768060.1"/>
    </source>
</evidence>
<proteinExistence type="predicted"/>
<dbReference type="Proteomes" id="UP000474567">
    <property type="component" value="Unassembled WGS sequence"/>
</dbReference>
<evidence type="ECO:0000313" key="5">
    <source>
        <dbReference type="Proteomes" id="UP001152749"/>
    </source>
</evidence>
<dbReference type="Proteomes" id="UP001152749">
    <property type="component" value="Chromosome"/>
</dbReference>